<sequence length="158" mass="18578">MQARIFSNLLIFLAIYILLANFDRVFGAREIDINADKMEVYEDEGVAVFTGKVFAQSKDLKLWADKLYLYYIKGEKKRDIQRVIALGRVKMEREKWRAVAGKATYFRDQEKLILEETPKVWHEDNFVEGDLIIIYFNEDRSEVLSKEGGRVRVKIYGK</sequence>
<dbReference type="GO" id="GO:0015920">
    <property type="term" value="P:lipopolysaccharide transport"/>
    <property type="evidence" value="ECO:0007669"/>
    <property type="project" value="InterPro"/>
</dbReference>
<dbReference type="InterPro" id="IPR005653">
    <property type="entry name" value="OstA-like_N"/>
</dbReference>
<evidence type="ECO:0000259" key="4">
    <source>
        <dbReference type="Pfam" id="PF03968"/>
    </source>
</evidence>
<dbReference type="InterPro" id="IPR014340">
    <property type="entry name" value="LptA"/>
</dbReference>
<dbReference type="Gene3D" id="2.60.450.10">
    <property type="entry name" value="Lipopolysaccharide (LPS) transport protein A like domain"/>
    <property type="match status" value="1"/>
</dbReference>
<keyword evidence="1" id="KW-0813">Transport</keyword>
<reference evidence="5" key="1">
    <citation type="journal article" date="2020" name="mSystems">
        <title>Genome- and Community-Level Interaction Insights into Carbon Utilization and Element Cycling Functions of Hydrothermarchaeota in Hydrothermal Sediment.</title>
        <authorList>
            <person name="Zhou Z."/>
            <person name="Liu Y."/>
            <person name="Xu W."/>
            <person name="Pan J."/>
            <person name="Luo Z.H."/>
            <person name="Li M."/>
        </authorList>
    </citation>
    <scope>NUCLEOTIDE SEQUENCE [LARGE SCALE GENOMIC DNA]</scope>
    <source>
        <strain evidence="5">SpSt-605</strain>
    </source>
</reference>
<dbReference type="InterPro" id="IPR052037">
    <property type="entry name" value="LPS_export_LptA"/>
</dbReference>
<dbReference type="AlphaFoldDB" id="A0A832GMU3"/>
<evidence type="ECO:0000256" key="3">
    <source>
        <dbReference type="ARBA" id="ARBA00022764"/>
    </source>
</evidence>
<proteinExistence type="predicted"/>
<evidence type="ECO:0000256" key="2">
    <source>
        <dbReference type="ARBA" id="ARBA00022729"/>
    </source>
</evidence>
<keyword evidence="3" id="KW-0574">Periplasm</keyword>
<dbReference type="PANTHER" id="PTHR36504">
    <property type="entry name" value="LIPOPOLYSACCHARIDE EXPORT SYSTEM PROTEIN LPTA"/>
    <property type="match status" value="1"/>
</dbReference>
<comment type="caution">
    <text evidence="5">The sequence shown here is derived from an EMBL/GenBank/DDBJ whole genome shotgun (WGS) entry which is preliminary data.</text>
</comment>
<evidence type="ECO:0000256" key="1">
    <source>
        <dbReference type="ARBA" id="ARBA00022448"/>
    </source>
</evidence>
<accession>A0A832GMU3</accession>
<dbReference type="GO" id="GO:0009279">
    <property type="term" value="C:cell outer membrane"/>
    <property type="evidence" value="ECO:0007669"/>
    <property type="project" value="TreeGrafter"/>
</dbReference>
<dbReference type="GO" id="GO:0030288">
    <property type="term" value="C:outer membrane-bounded periplasmic space"/>
    <property type="evidence" value="ECO:0007669"/>
    <property type="project" value="TreeGrafter"/>
</dbReference>
<protein>
    <submittedName>
        <fullName evidence="5">Lipopolysaccharide transport periplasmic protein LptA</fullName>
    </submittedName>
</protein>
<dbReference type="Pfam" id="PF03968">
    <property type="entry name" value="LptD_N"/>
    <property type="match status" value="1"/>
</dbReference>
<dbReference type="NCBIfam" id="TIGR03002">
    <property type="entry name" value="outer_YhbN_LptA"/>
    <property type="match status" value="1"/>
</dbReference>
<gene>
    <name evidence="5" type="primary">lptA</name>
    <name evidence="5" type="ORF">ENT73_01710</name>
</gene>
<evidence type="ECO:0000313" key="5">
    <source>
        <dbReference type="EMBL" id="HGV54792.1"/>
    </source>
</evidence>
<dbReference type="PANTHER" id="PTHR36504:SF1">
    <property type="entry name" value="LIPOPOLYSACCHARIDE EXPORT SYSTEM PROTEIN LPTA"/>
    <property type="match status" value="1"/>
</dbReference>
<dbReference type="GO" id="GO:0001530">
    <property type="term" value="F:lipopolysaccharide binding"/>
    <property type="evidence" value="ECO:0007669"/>
    <property type="project" value="InterPro"/>
</dbReference>
<dbReference type="EMBL" id="DSZU01000028">
    <property type="protein sequence ID" value="HGV54792.1"/>
    <property type="molecule type" value="Genomic_DNA"/>
</dbReference>
<organism evidence="5">
    <name type="scientific">Caldimicrobium thiodismutans</name>
    <dbReference type="NCBI Taxonomy" id="1653476"/>
    <lineage>
        <taxon>Bacteria</taxon>
        <taxon>Pseudomonadati</taxon>
        <taxon>Thermodesulfobacteriota</taxon>
        <taxon>Thermodesulfobacteria</taxon>
        <taxon>Thermodesulfobacteriales</taxon>
        <taxon>Thermodesulfobacteriaceae</taxon>
        <taxon>Caldimicrobium</taxon>
    </lineage>
</organism>
<dbReference type="GO" id="GO:0017089">
    <property type="term" value="F:glycolipid transfer activity"/>
    <property type="evidence" value="ECO:0007669"/>
    <property type="project" value="TreeGrafter"/>
</dbReference>
<keyword evidence="2" id="KW-0732">Signal</keyword>
<feature type="domain" description="Organic solvent tolerance-like N-terminal" evidence="4">
    <location>
        <begin position="33"/>
        <end position="138"/>
    </location>
</feature>
<name>A0A832GMU3_9BACT</name>